<gene>
    <name evidence="1" type="ORF">QFC19_007531</name>
</gene>
<evidence type="ECO:0000313" key="2">
    <source>
        <dbReference type="Proteomes" id="UP001241377"/>
    </source>
</evidence>
<proteinExistence type="predicted"/>
<accession>A0ACC2V993</accession>
<organism evidence="1 2">
    <name type="scientific">Naganishia cerealis</name>
    <dbReference type="NCBI Taxonomy" id="610337"/>
    <lineage>
        <taxon>Eukaryota</taxon>
        <taxon>Fungi</taxon>
        <taxon>Dikarya</taxon>
        <taxon>Basidiomycota</taxon>
        <taxon>Agaricomycotina</taxon>
        <taxon>Tremellomycetes</taxon>
        <taxon>Filobasidiales</taxon>
        <taxon>Filobasidiaceae</taxon>
        <taxon>Naganishia</taxon>
    </lineage>
</organism>
<comment type="caution">
    <text evidence="1">The sequence shown here is derived from an EMBL/GenBank/DDBJ whole genome shotgun (WGS) entry which is preliminary data.</text>
</comment>
<sequence>MTYRKTRDSDPIDLARCKRIVRPLQSKIHQLNELLTSFPSKTNLQYETPHKSFLHPKTSTQRLASLKPYLDPDLYQSYLDIFQIFQGVVRNVEVKRPNRVPRLSMLCCVNLGKSITLSTRSTYYKLNQSSLFDPETLPGHLHRIYHSLHETIDPWLELEPVQLYGGYRRDLLMGYVIHLIVFNLGMLYMLVPVLVQWLQEELREHSNGPLMAFSTILFNQYWHFDETYHPDFDSDFLGYLDANKKIDNNDTFWILYRMGYWHAFINDMELMSKVGYYDSLMIEALARPLRVPNANTSLVIKALNHITACPFHPSINLALCNILRNLIVEVRSKSNAVDQYQHIIQFMKVWLSFPSHPTQVVFNSLLPGNEFLFRCLTSVTKYLAAIVDTKDTKLRNKVNHCLTTIGIFQHFYLDIGDNEDTTGFIECFFEMQKSSKEPNESFNEFVMWLHDQGTSEYIDLSRQLFSRFYTDENDPMLDATYGYIF</sequence>
<name>A0ACC2V993_9TREE</name>
<reference evidence="1" key="1">
    <citation type="submission" date="2023-04" db="EMBL/GenBank/DDBJ databases">
        <title>Draft Genome sequencing of Naganishia species isolated from polar environments using Oxford Nanopore Technology.</title>
        <authorList>
            <person name="Leo P."/>
            <person name="Venkateswaran K."/>
        </authorList>
    </citation>
    <scope>NUCLEOTIDE SEQUENCE</scope>
    <source>
        <strain evidence="1">MNA-CCFEE 5261</strain>
    </source>
</reference>
<protein>
    <submittedName>
        <fullName evidence="1">Uncharacterized protein</fullName>
    </submittedName>
</protein>
<evidence type="ECO:0000313" key="1">
    <source>
        <dbReference type="EMBL" id="KAJ9095547.1"/>
    </source>
</evidence>
<dbReference type="Proteomes" id="UP001241377">
    <property type="component" value="Unassembled WGS sequence"/>
</dbReference>
<keyword evidence="2" id="KW-1185">Reference proteome</keyword>
<dbReference type="EMBL" id="JASBWR010000100">
    <property type="protein sequence ID" value="KAJ9095547.1"/>
    <property type="molecule type" value="Genomic_DNA"/>
</dbReference>